<accession>A0A0A8XNL5</accession>
<proteinExistence type="predicted"/>
<dbReference type="AlphaFoldDB" id="A0A0A8XNL5"/>
<reference evidence="1" key="2">
    <citation type="journal article" date="2015" name="Data Brief">
        <title>Shoot transcriptome of the giant reed, Arundo donax.</title>
        <authorList>
            <person name="Barrero R.A."/>
            <person name="Guerrero F.D."/>
            <person name="Moolhuijzen P."/>
            <person name="Goolsby J.A."/>
            <person name="Tidwell J."/>
            <person name="Bellgard S.E."/>
            <person name="Bellgard M.I."/>
        </authorList>
    </citation>
    <scope>NUCLEOTIDE SEQUENCE</scope>
    <source>
        <tissue evidence="1">Shoot tissue taken approximately 20 cm above the soil surface</tissue>
    </source>
</reference>
<evidence type="ECO:0000313" key="1">
    <source>
        <dbReference type="EMBL" id="JAD14996.1"/>
    </source>
</evidence>
<protein>
    <submittedName>
        <fullName evidence="1">Uncharacterized protein</fullName>
    </submittedName>
</protein>
<organism evidence="1">
    <name type="scientific">Arundo donax</name>
    <name type="common">Giant reed</name>
    <name type="synonym">Donax arundinaceus</name>
    <dbReference type="NCBI Taxonomy" id="35708"/>
    <lineage>
        <taxon>Eukaryota</taxon>
        <taxon>Viridiplantae</taxon>
        <taxon>Streptophyta</taxon>
        <taxon>Embryophyta</taxon>
        <taxon>Tracheophyta</taxon>
        <taxon>Spermatophyta</taxon>
        <taxon>Magnoliopsida</taxon>
        <taxon>Liliopsida</taxon>
        <taxon>Poales</taxon>
        <taxon>Poaceae</taxon>
        <taxon>PACMAD clade</taxon>
        <taxon>Arundinoideae</taxon>
        <taxon>Arundineae</taxon>
        <taxon>Arundo</taxon>
    </lineage>
</organism>
<name>A0A0A8XNL5_ARUDO</name>
<sequence length="61" mass="6769">MVAMGKEDLTNSEVSLRFWLQSGSLNVGPNEFPPPLPALVSAPTPWNEFLLVEGKVEEGWR</sequence>
<dbReference type="EMBL" id="GBRH01282899">
    <property type="protein sequence ID" value="JAD14996.1"/>
    <property type="molecule type" value="Transcribed_RNA"/>
</dbReference>
<reference evidence="1" key="1">
    <citation type="submission" date="2014-09" db="EMBL/GenBank/DDBJ databases">
        <authorList>
            <person name="Magalhaes I.L.F."/>
            <person name="Oliveira U."/>
            <person name="Santos F.R."/>
            <person name="Vidigal T.H.D.A."/>
            <person name="Brescovit A.D."/>
            <person name="Santos A.J."/>
        </authorList>
    </citation>
    <scope>NUCLEOTIDE SEQUENCE</scope>
    <source>
        <tissue evidence="1">Shoot tissue taken approximately 20 cm above the soil surface</tissue>
    </source>
</reference>